<feature type="transmembrane region" description="Helical" evidence="7">
    <location>
        <begin position="159"/>
        <end position="176"/>
    </location>
</feature>
<keyword evidence="7" id="KW-0256">Endoplasmic reticulum</keyword>
<dbReference type="OrthoDB" id="419770at2759"/>
<dbReference type="PANTHER" id="PTHR13148:SF0">
    <property type="entry name" value="POST-GPI ATTACHMENT TO PROTEINS FACTOR 3"/>
    <property type="match status" value="1"/>
</dbReference>
<comment type="function">
    <text evidence="7">Involved in the lipid remodeling steps of GPI-anchor maturation.</text>
</comment>
<proteinExistence type="inferred from homology"/>
<evidence type="ECO:0000256" key="6">
    <source>
        <dbReference type="ARBA" id="ARBA00023136"/>
    </source>
</evidence>
<comment type="similarity">
    <text evidence="7">Belongs to the PGAP3 family.</text>
</comment>
<dbReference type="GO" id="GO:0006506">
    <property type="term" value="P:GPI anchor biosynthetic process"/>
    <property type="evidence" value="ECO:0007669"/>
    <property type="project" value="UniProtKB-KW"/>
</dbReference>
<dbReference type="GO" id="GO:0016788">
    <property type="term" value="F:hydrolase activity, acting on ester bonds"/>
    <property type="evidence" value="ECO:0007669"/>
    <property type="project" value="TreeGrafter"/>
</dbReference>
<keyword evidence="5 7" id="KW-1133">Transmembrane helix</keyword>
<evidence type="ECO:0000313" key="8">
    <source>
        <dbReference type="EMBL" id="ORZ09291.1"/>
    </source>
</evidence>
<feature type="transmembrane region" description="Helical" evidence="7">
    <location>
        <begin position="278"/>
        <end position="298"/>
    </location>
</feature>
<evidence type="ECO:0000256" key="2">
    <source>
        <dbReference type="ARBA" id="ARBA00022502"/>
    </source>
</evidence>
<dbReference type="STRING" id="90262.A0A1X2I6B4"/>
<keyword evidence="4 7" id="KW-0732">Signal</keyword>
<gene>
    <name evidence="8" type="ORF">BCR42DRAFT_382011</name>
</gene>
<feature type="transmembrane region" description="Helical" evidence="7">
    <location>
        <begin position="130"/>
        <end position="147"/>
    </location>
</feature>
<keyword evidence="9" id="KW-1185">Reference proteome</keyword>
<accession>A0A1X2I6B4</accession>
<comment type="caution">
    <text evidence="7">Lacks conserved residue(s) required for the propagation of feature annotation.</text>
</comment>
<name>A0A1X2I6B4_9FUNG</name>
<evidence type="ECO:0000256" key="7">
    <source>
        <dbReference type="RuleBase" id="RU365066"/>
    </source>
</evidence>
<dbReference type="Pfam" id="PF04080">
    <property type="entry name" value="Per1"/>
    <property type="match status" value="1"/>
</dbReference>
<evidence type="ECO:0000256" key="3">
    <source>
        <dbReference type="ARBA" id="ARBA00022692"/>
    </source>
</evidence>
<dbReference type="PANTHER" id="PTHR13148">
    <property type="entry name" value="PER1-RELATED"/>
    <property type="match status" value="1"/>
</dbReference>
<sequence>MHNGIPFILILSCFIVYTLASKGNQQPVFLQCVDQCTDSQCPTTLPLSLRLLFWSCRENCQYNCMQAITDKAIEHADEVMQYYGKWPFYRWLGIQEPASVLFSIGNGLVHHHYYHVLKQRIPNNYYLKRAMLVYALLGMNAWVWSTVFHARDTSVTEKLDYFSAGLLILYSLYYALRRLLYIRNTPWLIALIFVTCYSMHVSYLSLIRFDYGYNMLASVVVGLIQLSLWVGWSIRQYTVETSRRSFAYMALISVVGVAIAMSLELLDFPPLGRILDAHSLWHLSTIPLMMLWYKFVLVDTQHEMKHHKSAVTTLPAPPKQ</sequence>
<keyword evidence="2 7" id="KW-0337">GPI-anchor biosynthesis</keyword>
<reference evidence="8 9" key="1">
    <citation type="submission" date="2016-07" db="EMBL/GenBank/DDBJ databases">
        <title>Pervasive Adenine N6-methylation of Active Genes in Fungi.</title>
        <authorList>
            <consortium name="DOE Joint Genome Institute"/>
            <person name="Mondo S.J."/>
            <person name="Dannebaum R.O."/>
            <person name="Kuo R.C."/>
            <person name="Labutti K."/>
            <person name="Haridas S."/>
            <person name="Kuo A."/>
            <person name="Salamov A."/>
            <person name="Ahrendt S.R."/>
            <person name="Lipzen A."/>
            <person name="Sullivan W."/>
            <person name="Andreopoulos W.B."/>
            <person name="Clum A."/>
            <person name="Lindquist E."/>
            <person name="Daum C."/>
            <person name="Ramamoorthy G.K."/>
            <person name="Gryganskyi A."/>
            <person name="Culley D."/>
            <person name="Magnuson J.K."/>
            <person name="James T.Y."/>
            <person name="O'Malley M.A."/>
            <person name="Stajich J.E."/>
            <person name="Spatafora J.W."/>
            <person name="Visel A."/>
            <person name="Grigoriev I.V."/>
        </authorList>
    </citation>
    <scope>NUCLEOTIDE SEQUENCE [LARGE SCALE GENOMIC DNA]</scope>
    <source>
        <strain evidence="8 9">NRRL 1336</strain>
    </source>
</reference>
<dbReference type="GO" id="GO:0005789">
    <property type="term" value="C:endoplasmic reticulum membrane"/>
    <property type="evidence" value="ECO:0007669"/>
    <property type="project" value="UniProtKB-SubCell"/>
</dbReference>
<keyword evidence="6 7" id="KW-0472">Membrane</keyword>
<dbReference type="InterPro" id="IPR007217">
    <property type="entry name" value="Per1-like"/>
</dbReference>
<evidence type="ECO:0000256" key="5">
    <source>
        <dbReference type="ARBA" id="ARBA00022989"/>
    </source>
</evidence>
<feature type="transmembrane region" description="Helical" evidence="7">
    <location>
        <begin position="213"/>
        <end position="234"/>
    </location>
</feature>
<feature type="transmembrane region" description="Helical" evidence="7">
    <location>
        <begin position="188"/>
        <end position="207"/>
    </location>
</feature>
<feature type="transmembrane region" description="Helical" evidence="7">
    <location>
        <begin position="246"/>
        <end position="266"/>
    </location>
</feature>
<comment type="subcellular location">
    <subcellularLocation>
        <location evidence="1">Endomembrane system</location>
        <topology evidence="1">Multi-pass membrane protein</topology>
    </subcellularLocation>
    <subcellularLocation>
        <location evidence="7">Endoplasmic reticulum membrane</location>
        <topology evidence="7">Multi-pass membrane protein</topology>
    </subcellularLocation>
</comment>
<feature type="signal peptide" evidence="7">
    <location>
        <begin position="1"/>
        <end position="20"/>
    </location>
</feature>
<dbReference type="Proteomes" id="UP000193560">
    <property type="component" value="Unassembled WGS sequence"/>
</dbReference>
<feature type="chain" id="PRO_5016484784" description="Post-GPI attachment to proteins factor 3" evidence="7">
    <location>
        <begin position="21"/>
        <end position="320"/>
    </location>
</feature>
<evidence type="ECO:0000256" key="1">
    <source>
        <dbReference type="ARBA" id="ARBA00004127"/>
    </source>
</evidence>
<dbReference type="EMBL" id="MCGE01000028">
    <property type="protein sequence ID" value="ORZ09291.1"/>
    <property type="molecule type" value="Genomic_DNA"/>
</dbReference>
<protein>
    <recommendedName>
        <fullName evidence="7">Post-GPI attachment to proteins factor 3</fullName>
    </recommendedName>
</protein>
<comment type="caution">
    <text evidence="8">The sequence shown here is derived from an EMBL/GenBank/DDBJ whole genome shotgun (WGS) entry which is preliminary data.</text>
</comment>
<organism evidence="8 9">
    <name type="scientific">Absidia repens</name>
    <dbReference type="NCBI Taxonomy" id="90262"/>
    <lineage>
        <taxon>Eukaryota</taxon>
        <taxon>Fungi</taxon>
        <taxon>Fungi incertae sedis</taxon>
        <taxon>Mucoromycota</taxon>
        <taxon>Mucoromycotina</taxon>
        <taxon>Mucoromycetes</taxon>
        <taxon>Mucorales</taxon>
        <taxon>Cunninghamellaceae</taxon>
        <taxon>Absidia</taxon>
    </lineage>
</organism>
<evidence type="ECO:0000313" key="9">
    <source>
        <dbReference type="Proteomes" id="UP000193560"/>
    </source>
</evidence>
<keyword evidence="3 7" id="KW-0812">Transmembrane</keyword>
<evidence type="ECO:0000256" key="4">
    <source>
        <dbReference type="ARBA" id="ARBA00022729"/>
    </source>
</evidence>
<dbReference type="AlphaFoldDB" id="A0A1X2I6B4"/>